<sequence>MNVADGARPAVLVLMTVLTVSLAAPQETTTEAFNVNPSDNSYASCLRDNKRGMCLRDYQCYANHTIAYGGDIIGNDIRDSSEPILNCGVGFWCCIGDSNTNPVVSPKPTPTPPPKPTSTVPKDAACSRVFDEECTWCVALYREGGDVSRRHRTETGLYCGGALLGGRVVLTAATVCAHRARGGGEGARARLPQPGQGLRGRRQDPAPQILHRYTCK</sequence>
<dbReference type="EMBL" id="OW152835">
    <property type="protein sequence ID" value="CAH2056661.1"/>
    <property type="molecule type" value="Genomic_DNA"/>
</dbReference>
<gene>
    <name evidence="3" type="ORF">IPOD504_LOCUS9822</name>
</gene>
<reference evidence="3" key="1">
    <citation type="submission" date="2022-03" db="EMBL/GenBank/DDBJ databases">
        <authorList>
            <person name="Martin H S."/>
        </authorList>
    </citation>
    <scope>NUCLEOTIDE SEQUENCE</scope>
</reference>
<accession>A0ABN8IKL1</accession>
<dbReference type="SUPFAM" id="SSF50494">
    <property type="entry name" value="Trypsin-like serine proteases"/>
    <property type="match status" value="1"/>
</dbReference>
<dbReference type="Proteomes" id="UP000837857">
    <property type="component" value="Chromosome 23"/>
</dbReference>
<feature type="signal peptide" evidence="2">
    <location>
        <begin position="1"/>
        <end position="23"/>
    </location>
</feature>
<keyword evidence="2" id="KW-0732">Signal</keyword>
<keyword evidence="4" id="KW-1185">Reference proteome</keyword>
<evidence type="ECO:0000313" key="4">
    <source>
        <dbReference type="Proteomes" id="UP000837857"/>
    </source>
</evidence>
<dbReference type="InterPro" id="IPR009003">
    <property type="entry name" value="Peptidase_S1_PA"/>
</dbReference>
<evidence type="ECO:0000313" key="3">
    <source>
        <dbReference type="EMBL" id="CAH2056661.1"/>
    </source>
</evidence>
<feature type="chain" id="PRO_5046105051" evidence="2">
    <location>
        <begin position="24"/>
        <end position="216"/>
    </location>
</feature>
<feature type="region of interest" description="Disordered" evidence="1">
    <location>
        <begin position="183"/>
        <end position="206"/>
    </location>
</feature>
<evidence type="ECO:0000256" key="1">
    <source>
        <dbReference type="SAM" id="MobiDB-lite"/>
    </source>
</evidence>
<feature type="compositionally biased region" description="Pro residues" evidence="1">
    <location>
        <begin position="105"/>
        <end position="116"/>
    </location>
</feature>
<protein>
    <submittedName>
        <fullName evidence="3">Uncharacterized protein</fullName>
    </submittedName>
</protein>
<evidence type="ECO:0000256" key="2">
    <source>
        <dbReference type="SAM" id="SignalP"/>
    </source>
</evidence>
<feature type="non-terminal residue" evidence="3">
    <location>
        <position position="1"/>
    </location>
</feature>
<name>A0ABN8IKL1_9NEOP</name>
<organism evidence="3 4">
    <name type="scientific">Iphiclides podalirius</name>
    <name type="common">scarce swallowtail</name>
    <dbReference type="NCBI Taxonomy" id="110791"/>
    <lineage>
        <taxon>Eukaryota</taxon>
        <taxon>Metazoa</taxon>
        <taxon>Ecdysozoa</taxon>
        <taxon>Arthropoda</taxon>
        <taxon>Hexapoda</taxon>
        <taxon>Insecta</taxon>
        <taxon>Pterygota</taxon>
        <taxon>Neoptera</taxon>
        <taxon>Endopterygota</taxon>
        <taxon>Lepidoptera</taxon>
        <taxon>Glossata</taxon>
        <taxon>Ditrysia</taxon>
        <taxon>Papilionoidea</taxon>
        <taxon>Papilionidae</taxon>
        <taxon>Papilioninae</taxon>
        <taxon>Iphiclides</taxon>
    </lineage>
</organism>
<feature type="region of interest" description="Disordered" evidence="1">
    <location>
        <begin position="103"/>
        <end position="122"/>
    </location>
</feature>
<proteinExistence type="predicted"/>